<feature type="compositionally biased region" description="Pro residues" evidence="1">
    <location>
        <begin position="13"/>
        <end position="40"/>
    </location>
</feature>
<evidence type="ECO:0000313" key="3">
    <source>
        <dbReference type="Proteomes" id="UP000187609"/>
    </source>
</evidence>
<accession>A0A314L0P2</accession>
<proteinExistence type="predicted"/>
<dbReference type="KEGG" id="nau:109243641"/>
<protein>
    <submittedName>
        <fullName evidence="2">Uncharacterized protein</fullName>
    </submittedName>
</protein>
<dbReference type="OrthoDB" id="1303272at2759"/>
<evidence type="ECO:0000256" key="1">
    <source>
        <dbReference type="SAM" id="MobiDB-lite"/>
    </source>
</evidence>
<name>A0A314L0P2_NICAT</name>
<evidence type="ECO:0000313" key="2">
    <source>
        <dbReference type="EMBL" id="OIT35221.1"/>
    </source>
</evidence>
<dbReference type="Gramene" id="OIT35221">
    <property type="protein sequence ID" value="OIT35221"/>
    <property type="gene ID" value="A4A49_27871"/>
</dbReference>
<organism evidence="2 3">
    <name type="scientific">Nicotiana attenuata</name>
    <name type="common">Coyote tobacco</name>
    <dbReference type="NCBI Taxonomy" id="49451"/>
    <lineage>
        <taxon>Eukaryota</taxon>
        <taxon>Viridiplantae</taxon>
        <taxon>Streptophyta</taxon>
        <taxon>Embryophyta</taxon>
        <taxon>Tracheophyta</taxon>
        <taxon>Spermatophyta</taxon>
        <taxon>Magnoliopsida</taxon>
        <taxon>eudicotyledons</taxon>
        <taxon>Gunneridae</taxon>
        <taxon>Pentapetalae</taxon>
        <taxon>asterids</taxon>
        <taxon>lamiids</taxon>
        <taxon>Solanales</taxon>
        <taxon>Solanaceae</taxon>
        <taxon>Nicotianoideae</taxon>
        <taxon>Nicotianeae</taxon>
        <taxon>Nicotiana</taxon>
    </lineage>
</organism>
<sequence length="228" mass="25931">MYPDMIRPRKCKPCPPAPPPPPPAPPPSPKKEVPPPPSPPSLRENAAQPCQQDCCSHYGHLPFLPLAPPPLWPRHLPPQLSPPPRVRSYWNDDLDQLSRVRRVESLEMGYRLNFRDPFDDLYEDHTLRRHTALHSHSTPPRALPPPPLAGHHHHGPPLVGRQHHGPLPLVEHHHHRPPPRLTGHHRDHTPLLLGHHHGPPTSYYSPPVDYEYQYGYYGCDNPNGCTTM</sequence>
<reference evidence="2" key="1">
    <citation type="submission" date="2016-11" db="EMBL/GenBank/DDBJ databases">
        <title>The genome of Nicotiana attenuata.</title>
        <authorList>
            <person name="Xu S."/>
            <person name="Brockmoeller T."/>
            <person name="Gaquerel E."/>
            <person name="Navarro A."/>
            <person name="Kuhl H."/>
            <person name="Gase K."/>
            <person name="Ling Z."/>
            <person name="Zhou W."/>
            <person name="Kreitzer C."/>
            <person name="Stanke M."/>
            <person name="Tang H."/>
            <person name="Lyons E."/>
            <person name="Pandey P."/>
            <person name="Pandey S.P."/>
            <person name="Timmermann B."/>
            <person name="Baldwin I.T."/>
        </authorList>
    </citation>
    <scope>NUCLEOTIDE SEQUENCE [LARGE SCALE GENOMIC DNA]</scope>
    <source>
        <strain evidence="2">UT</strain>
    </source>
</reference>
<comment type="caution">
    <text evidence="2">The sequence shown here is derived from an EMBL/GenBank/DDBJ whole genome shotgun (WGS) entry which is preliminary data.</text>
</comment>
<feature type="compositionally biased region" description="Basic residues" evidence="1">
    <location>
        <begin position="172"/>
        <end position="187"/>
    </location>
</feature>
<dbReference type="AlphaFoldDB" id="A0A314L0P2"/>
<keyword evidence="3" id="KW-1185">Reference proteome</keyword>
<feature type="region of interest" description="Disordered" evidence="1">
    <location>
        <begin position="131"/>
        <end position="199"/>
    </location>
</feature>
<gene>
    <name evidence="2" type="ORF">A4A49_27871</name>
</gene>
<feature type="region of interest" description="Disordered" evidence="1">
    <location>
        <begin position="1"/>
        <end position="48"/>
    </location>
</feature>
<dbReference type="Proteomes" id="UP000187609">
    <property type="component" value="Unassembled WGS sequence"/>
</dbReference>
<dbReference type="EMBL" id="MJEQ01000588">
    <property type="protein sequence ID" value="OIT35221.1"/>
    <property type="molecule type" value="Genomic_DNA"/>
</dbReference>